<dbReference type="EMBL" id="LGRX02000060">
    <property type="protein sequence ID" value="KAK3289688.1"/>
    <property type="molecule type" value="Genomic_DNA"/>
</dbReference>
<feature type="region of interest" description="Disordered" evidence="1">
    <location>
        <begin position="1105"/>
        <end position="1124"/>
    </location>
</feature>
<sequence length="1124" mass="123494">MTEGLVVLINFFTVAIALYLLAVKYVKTTGGEFKLIVRAFTWRPAGWFCTFNGQHDIRVVFAKHQTKEGEFELRGITTWAKRMAFLLQGKATSSWFVLTIGFGNAGTCVLHPKTMQTNYPFADRIVLSLDLTDGNSLSVLAMPGDWKYVRVHMVKVGSPLAEHINQAEGQAEGYAWSRVVPAHIWDTDYGNWGYTAKILKNKGRCVLTQPAMHLFDQMLHWSNTYPHRRCSMQSDAVIDLVGESANKQARYFHGIGVHMASEALNMYLECVWVSQLARASKLGTVTANTVPWVGTESPAFRPFPSFTHAMLMHACILTWTMCELAVASVTGFQPWHYNAQHASADRKGAHMMEAYRHMKNGICLVKRPVSTNVMYTTDTGSEKTQTREDKVQSISEFLRKAFIPQLWDETAGGDGGALAAGDGGALAAGDGGALAAGDGAAQAAADGHETPRRPRQELGERGYARSCSEEGFVAGVKGTQWGPYITNSGRPKQGASFDDGRVLVGIHEWFSTTDQGKLPPADPMVNELPEMCHKITYVAKDFLQNASCFQDDDAPTFNKMFGAAFQAASGQRAAGSEVPVAAGSEDWFVLWHDLQVELVTAQFVDAHDVANNLNFQPKQAAPSLSTKCTFTDVKEYLQRAGLVLQDVPADGNCWLHVFEDILPNCMVEVEAATAKKGKKSKAKGKPQLVLNESDLRTRMLTELNGFPSRYEFEEDRKKELQAQLLALGTHSESEYFLILANMVRRVIQVYMMHTPTVTYPDNFHMPPFSMAFYCPDPEVELLEREPHRLLFLIPLSDQEGKVVDGHYMKIQTSSSYNASLGDLEPLVSAHAAPIQQGSIESESPMKQAVKMKDVWTWLHPTISEYLLSLRMKRKGATWSVDSNKRGKQGAGAGRALSAGPGGALAAGDSGARDGTGRARQRARGDHGGDRGRWRRATAGRRRRLNRHDHDFSSSSTAGSGSAGTGRRRGAASPPIRVYVYDSLWEINKPNLTRLLVSLQQVCFFAPREFFPNELTVEVIDMQRRHQHDGYQCGVWVAITGDLWIQWTKQPGSGGGTQASGTGQAAGASGALAAGASGALAAGWCLVPLQQCSFYRLSTKDSENLRTDGIQRTQGLAGTVNPRTD</sequence>
<dbReference type="InterPro" id="IPR003323">
    <property type="entry name" value="OTU_dom"/>
</dbReference>
<dbReference type="PROSITE" id="PS50802">
    <property type="entry name" value="OTU"/>
    <property type="match status" value="1"/>
</dbReference>
<feature type="region of interest" description="Disordered" evidence="1">
    <location>
        <begin position="877"/>
        <end position="970"/>
    </location>
</feature>
<keyword evidence="2" id="KW-0812">Transmembrane</keyword>
<comment type="caution">
    <text evidence="4">The sequence shown here is derived from an EMBL/GenBank/DDBJ whole genome shotgun (WGS) entry which is preliminary data.</text>
</comment>
<organism evidence="4 5">
    <name type="scientific">Cymbomonas tetramitiformis</name>
    <dbReference type="NCBI Taxonomy" id="36881"/>
    <lineage>
        <taxon>Eukaryota</taxon>
        <taxon>Viridiplantae</taxon>
        <taxon>Chlorophyta</taxon>
        <taxon>Pyramimonadophyceae</taxon>
        <taxon>Pyramimonadales</taxon>
        <taxon>Pyramimonadaceae</taxon>
        <taxon>Cymbomonas</taxon>
    </lineage>
</organism>
<feature type="compositionally biased region" description="Basic residues" evidence="1">
    <location>
        <begin position="932"/>
        <end position="946"/>
    </location>
</feature>
<feature type="transmembrane region" description="Helical" evidence="2">
    <location>
        <begin position="6"/>
        <end position="26"/>
    </location>
</feature>
<keyword evidence="5" id="KW-1185">Reference proteome</keyword>
<feature type="domain" description="OTU" evidence="3">
    <location>
        <begin position="642"/>
        <end position="813"/>
    </location>
</feature>
<feature type="compositionally biased region" description="Basic and acidic residues" evidence="1">
    <location>
        <begin position="910"/>
        <end position="931"/>
    </location>
</feature>
<feature type="compositionally biased region" description="Basic and acidic residues" evidence="1">
    <location>
        <begin position="446"/>
        <end position="463"/>
    </location>
</feature>
<keyword evidence="2" id="KW-1133">Transmembrane helix</keyword>
<evidence type="ECO:0000313" key="4">
    <source>
        <dbReference type="EMBL" id="KAK3289688.1"/>
    </source>
</evidence>
<dbReference type="SUPFAM" id="SSF54001">
    <property type="entry name" value="Cysteine proteinases"/>
    <property type="match status" value="1"/>
</dbReference>
<feature type="compositionally biased region" description="Polar residues" evidence="1">
    <location>
        <begin position="1109"/>
        <end position="1124"/>
    </location>
</feature>
<evidence type="ECO:0000313" key="5">
    <source>
        <dbReference type="Proteomes" id="UP001190700"/>
    </source>
</evidence>
<evidence type="ECO:0000259" key="3">
    <source>
        <dbReference type="PROSITE" id="PS50802"/>
    </source>
</evidence>
<dbReference type="InterPro" id="IPR038765">
    <property type="entry name" value="Papain-like_cys_pep_sf"/>
</dbReference>
<name>A0AAE0H4C0_9CHLO</name>
<proteinExistence type="predicted"/>
<dbReference type="AlphaFoldDB" id="A0AAE0H4C0"/>
<reference evidence="4 5" key="1">
    <citation type="journal article" date="2015" name="Genome Biol. Evol.">
        <title>Comparative Genomics of a Bacterivorous Green Alga Reveals Evolutionary Causalities and Consequences of Phago-Mixotrophic Mode of Nutrition.</title>
        <authorList>
            <person name="Burns J.A."/>
            <person name="Paasch A."/>
            <person name="Narechania A."/>
            <person name="Kim E."/>
        </authorList>
    </citation>
    <scope>NUCLEOTIDE SEQUENCE [LARGE SCALE GENOMIC DNA]</scope>
    <source>
        <strain evidence="4 5">PLY_AMNH</strain>
    </source>
</reference>
<keyword evidence="2" id="KW-0472">Membrane</keyword>
<accession>A0AAE0H4C0</accession>
<gene>
    <name evidence="4" type="ORF">CYMTET_2889</name>
</gene>
<feature type="region of interest" description="Disordered" evidence="1">
    <location>
        <begin position="439"/>
        <end position="464"/>
    </location>
</feature>
<protein>
    <recommendedName>
        <fullName evidence="3">OTU domain-containing protein</fullName>
    </recommendedName>
</protein>
<dbReference type="Proteomes" id="UP001190700">
    <property type="component" value="Unassembled WGS sequence"/>
</dbReference>
<evidence type="ECO:0000256" key="1">
    <source>
        <dbReference type="SAM" id="MobiDB-lite"/>
    </source>
</evidence>
<evidence type="ECO:0000256" key="2">
    <source>
        <dbReference type="SAM" id="Phobius"/>
    </source>
</evidence>